<proteinExistence type="predicted"/>
<name>A0ABQ5KMI0_9EUKA</name>
<protein>
    <submittedName>
        <fullName evidence="2">Uncharacterized protein LOC111617983</fullName>
    </submittedName>
</protein>
<evidence type="ECO:0000313" key="3">
    <source>
        <dbReference type="Proteomes" id="UP001057375"/>
    </source>
</evidence>
<dbReference type="PANTHER" id="PTHR19446">
    <property type="entry name" value="REVERSE TRANSCRIPTASES"/>
    <property type="match status" value="1"/>
</dbReference>
<feature type="domain" description="Reverse transcriptase" evidence="1">
    <location>
        <begin position="1"/>
        <end position="198"/>
    </location>
</feature>
<dbReference type="InterPro" id="IPR043502">
    <property type="entry name" value="DNA/RNA_pol_sf"/>
</dbReference>
<dbReference type="Proteomes" id="UP001057375">
    <property type="component" value="Unassembled WGS sequence"/>
</dbReference>
<reference evidence="2" key="1">
    <citation type="submission" date="2022-03" db="EMBL/GenBank/DDBJ databases">
        <title>Draft genome sequence of Aduncisulcus paluster, a free-living microaerophilic Fornicata.</title>
        <authorList>
            <person name="Yuyama I."/>
            <person name="Kume K."/>
            <person name="Tamura T."/>
            <person name="Inagaki Y."/>
            <person name="Hashimoto T."/>
        </authorList>
    </citation>
    <scope>NUCLEOTIDE SEQUENCE</scope>
    <source>
        <strain evidence="2">NY0171</strain>
    </source>
</reference>
<dbReference type="EMBL" id="BQXS01003100">
    <property type="protein sequence ID" value="GKT33717.1"/>
    <property type="molecule type" value="Genomic_DNA"/>
</dbReference>
<sequence>PICVASAVQRTFFVVIAKRLTSYATSHGLVGGYQRGFIPEVDGCMLNIFEMRQWLAESHEHNAVCIDISDAYGSISHNILEVMLSRIIHPASLNIFRAAISTHIHYGEETITTRRGTAQGSAISPILFNMALDTVLNDESKLKIRAFADDITILSTGIEAEEDTKMVVESLGRHGLAVNPMKCFKLGDTRLTIQGALLVDADPMKHKYLGLAATTTEPMRLAAKRKVDKIMTEVKRAISLPFTGLQLVEAFNTYIAPQLVLSTPLQNRLPSTTS</sequence>
<dbReference type="Pfam" id="PF00078">
    <property type="entry name" value="RVT_1"/>
    <property type="match status" value="1"/>
</dbReference>
<dbReference type="InterPro" id="IPR043128">
    <property type="entry name" value="Rev_trsase/Diguanyl_cyclase"/>
</dbReference>
<evidence type="ECO:0000313" key="2">
    <source>
        <dbReference type="EMBL" id="GKT33717.1"/>
    </source>
</evidence>
<dbReference type="PROSITE" id="PS50878">
    <property type="entry name" value="RT_POL"/>
    <property type="match status" value="1"/>
</dbReference>
<accession>A0ABQ5KMI0</accession>
<evidence type="ECO:0000259" key="1">
    <source>
        <dbReference type="PROSITE" id="PS50878"/>
    </source>
</evidence>
<gene>
    <name evidence="2" type="ORF">ADUPG1_002600</name>
</gene>
<dbReference type="InterPro" id="IPR000477">
    <property type="entry name" value="RT_dom"/>
</dbReference>
<dbReference type="Gene3D" id="3.30.70.270">
    <property type="match status" value="1"/>
</dbReference>
<comment type="caution">
    <text evidence="2">The sequence shown here is derived from an EMBL/GenBank/DDBJ whole genome shotgun (WGS) entry which is preliminary data.</text>
</comment>
<keyword evidence="3" id="KW-1185">Reference proteome</keyword>
<organism evidence="2 3">
    <name type="scientific">Aduncisulcus paluster</name>
    <dbReference type="NCBI Taxonomy" id="2918883"/>
    <lineage>
        <taxon>Eukaryota</taxon>
        <taxon>Metamonada</taxon>
        <taxon>Carpediemonas-like organisms</taxon>
        <taxon>Aduncisulcus</taxon>
    </lineage>
</organism>
<feature type="non-terminal residue" evidence="2">
    <location>
        <position position="1"/>
    </location>
</feature>
<dbReference type="SUPFAM" id="SSF56672">
    <property type="entry name" value="DNA/RNA polymerases"/>
    <property type="match status" value="1"/>
</dbReference>